<comment type="similarity">
    <text evidence="1">Belongs to the WXG100 family.</text>
</comment>
<dbReference type="OrthoDB" id="3268062at2"/>
<dbReference type="Proteomes" id="UP000306740">
    <property type="component" value="Unassembled WGS sequence"/>
</dbReference>
<evidence type="ECO:0000313" key="2">
    <source>
        <dbReference type="EMBL" id="TNC48688.1"/>
    </source>
</evidence>
<evidence type="ECO:0000313" key="3">
    <source>
        <dbReference type="Proteomes" id="UP000306740"/>
    </source>
</evidence>
<dbReference type="InterPro" id="IPR036689">
    <property type="entry name" value="ESAT-6-like_sf"/>
</dbReference>
<proteinExistence type="inferred from homology"/>
<gene>
    <name evidence="2" type="ORF">FHE65_06850</name>
</gene>
<comment type="caution">
    <text evidence="2">The sequence shown here is derived from an EMBL/GenBank/DDBJ whole genome shotgun (WGS) entry which is preliminary data.</text>
</comment>
<sequence>MANMNVTYAEMETAATKLTDGQTEIEGTLSKLKSLVDQLVSDGYVTDKSSKAFNTSYEEFNTGVKQTIEGLTGMSQYLTKAAEALAQTDEQLASALKG</sequence>
<dbReference type="Pfam" id="PF06013">
    <property type="entry name" value="WXG100"/>
    <property type="match status" value="1"/>
</dbReference>
<dbReference type="AlphaFoldDB" id="A0A5C4MUQ5"/>
<dbReference type="EMBL" id="VDFR01000033">
    <property type="protein sequence ID" value="TNC48688.1"/>
    <property type="molecule type" value="Genomic_DNA"/>
</dbReference>
<dbReference type="RefSeq" id="WP_139105582.1">
    <property type="nucleotide sequence ID" value="NZ_VDFR01000033.1"/>
</dbReference>
<dbReference type="NCBIfam" id="TIGR03930">
    <property type="entry name" value="WXG100_ESAT6"/>
    <property type="match status" value="1"/>
</dbReference>
<dbReference type="InterPro" id="IPR010310">
    <property type="entry name" value="T7SS_ESAT-6-like"/>
</dbReference>
<accession>A0A5C4MUQ5</accession>
<reference evidence="2 3" key="1">
    <citation type="submission" date="2019-05" db="EMBL/GenBank/DDBJ databases">
        <title>Mumia sp. nov., isolated from the intestinal contents of plateau pika (Ochotona curzoniae) in the Qinghai-Tibet plateau of China.</title>
        <authorList>
            <person name="Tian Z."/>
        </authorList>
    </citation>
    <scope>NUCLEOTIDE SEQUENCE [LARGE SCALE GENOMIC DNA]</scope>
    <source>
        <strain evidence="3">527</strain>
    </source>
</reference>
<evidence type="ECO:0000256" key="1">
    <source>
        <dbReference type="RuleBase" id="RU362001"/>
    </source>
</evidence>
<organism evidence="2 3">
    <name type="scientific">Mumia zhuanghuii</name>
    <dbReference type="NCBI Taxonomy" id="2585211"/>
    <lineage>
        <taxon>Bacteria</taxon>
        <taxon>Bacillati</taxon>
        <taxon>Actinomycetota</taxon>
        <taxon>Actinomycetes</taxon>
        <taxon>Propionibacteriales</taxon>
        <taxon>Nocardioidaceae</taxon>
        <taxon>Mumia</taxon>
    </lineage>
</organism>
<protein>
    <recommendedName>
        <fullName evidence="1">ESAT-6-like protein</fullName>
    </recommendedName>
</protein>
<dbReference type="SUPFAM" id="SSF140453">
    <property type="entry name" value="EsxAB dimer-like"/>
    <property type="match status" value="1"/>
</dbReference>
<name>A0A5C4MUQ5_9ACTN</name>
<dbReference type="Gene3D" id="1.10.287.1060">
    <property type="entry name" value="ESAT-6-like"/>
    <property type="match status" value="1"/>
</dbReference>